<feature type="binding site" evidence="8">
    <location>
        <position position="35"/>
    </location>
    <ligand>
        <name>Na(+)</name>
        <dbReference type="ChEBI" id="CHEBI:29101"/>
        <label>1</label>
    </ligand>
</feature>
<keyword evidence="7" id="KW-0325">Glycoprotein</keyword>
<proteinExistence type="inferred from homology"/>
<feature type="transmembrane region" description="Helical" evidence="10">
    <location>
        <begin position="214"/>
        <end position="234"/>
    </location>
</feature>
<dbReference type="Proteomes" id="UP000504628">
    <property type="component" value="Chromosome 3"/>
</dbReference>
<evidence type="ECO:0000313" key="14">
    <source>
        <dbReference type="RefSeq" id="XP_028379521.1"/>
    </source>
</evidence>
<dbReference type="GO" id="GO:0046872">
    <property type="term" value="F:metal ion binding"/>
    <property type="evidence" value="ECO:0007669"/>
    <property type="project" value="UniProtKB-KW"/>
</dbReference>
<keyword evidence="8" id="KW-0915">Sodium</keyword>
<feature type="transmembrane region" description="Helical" evidence="10">
    <location>
        <begin position="57"/>
        <end position="78"/>
    </location>
</feature>
<dbReference type="KEGG" id="pdic:114506207"/>
<dbReference type="PANTHER" id="PTHR11616">
    <property type="entry name" value="SODIUM/CHLORIDE DEPENDENT TRANSPORTER"/>
    <property type="match status" value="1"/>
</dbReference>
<name>A0A6J2MJH2_9CHIR</name>
<evidence type="ECO:0000256" key="9">
    <source>
        <dbReference type="RuleBase" id="RU003732"/>
    </source>
</evidence>
<evidence type="ECO:0000256" key="3">
    <source>
        <dbReference type="ARBA" id="ARBA00022692"/>
    </source>
</evidence>
<dbReference type="InterPro" id="IPR037272">
    <property type="entry name" value="SNS_sf"/>
</dbReference>
<feature type="binding site" evidence="8">
    <location>
        <position position="417"/>
    </location>
    <ligand>
        <name>Na(+)</name>
        <dbReference type="ChEBI" id="CHEBI:29101"/>
        <label>1</label>
    </ligand>
</feature>
<feature type="binding site" evidence="8">
    <location>
        <position position="264"/>
    </location>
    <ligand>
        <name>Na(+)</name>
        <dbReference type="ChEBI" id="CHEBI:29101"/>
        <label>1</label>
    </ligand>
</feature>
<dbReference type="CTD" id="348932"/>
<dbReference type="GO" id="GO:0035725">
    <property type="term" value="P:sodium ion transmembrane transport"/>
    <property type="evidence" value="ECO:0007669"/>
    <property type="project" value="TreeGrafter"/>
</dbReference>
<feature type="transmembrane region" description="Helical" evidence="10">
    <location>
        <begin position="474"/>
        <end position="497"/>
    </location>
</feature>
<evidence type="ECO:0000256" key="7">
    <source>
        <dbReference type="ARBA" id="ARBA00023180"/>
    </source>
</evidence>
<feature type="transmembrane region" description="Helical" evidence="10">
    <location>
        <begin position="401"/>
        <end position="422"/>
    </location>
</feature>
<dbReference type="RefSeq" id="XP_028379521.1">
    <property type="nucleotide sequence ID" value="XM_028523720.2"/>
</dbReference>
<feature type="binding site" evidence="8">
    <location>
        <position position="413"/>
    </location>
    <ligand>
        <name>Na(+)</name>
        <dbReference type="ChEBI" id="CHEBI:29101"/>
        <label>1</label>
    </ligand>
</feature>
<evidence type="ECO:0000256" key="5">
    <source>
        <dbReference type="ARBA" id="ARBA00022989"/>
    </source>
</evidence>
<dbReference type="PROSITE" id="PS50267">
    <property type="entry name" value="NA_NEUROTRAN_SYMP_3"/>
    <property type="match status" value="1"/>
</dbReference>
<keyword evidence="8" id="KW-0479">Metal-binding</keyword>
<sequence length="616" mass="68659">MACAPGPDPLGDSSGDERPKWDNKLQYVLSCVGFAVGLGNIWRFPYLCQSHGGGAFLIPYLIALAFEGIPLFHLELAIGQRLRQGSVGVWTTISPYLGGVGLGCLTLSFLISLYYNTVLSWVLWYFLNSFQQPLPWGSCPLDVNRTGFVKECEGSSTVSYFWYRRTLNITADINYSGSVQWWLLVCLAASWAIVYLCVIRGIESTGKAIYFTALFPYLVLTIFLVRGLTLPGAAEGLTFLFTPNIQTLQNPRVWLDAATQIFFSLSLASGGHIAFASYNPSRNNCEKDAVIIALVNSTTSLYASIVVFSVLGFKAANDYGRCLDRNILSLTNEFDFPDQSISRDNYAAVLTHLNATQTNMVARLHLESCHLQDFLDKSASGTGLAFIVFTEAILHMPGAPVWAVLFFITLFTLGLSSMFGNMEGIITPILDTGVMPRWVPKEAITGAVCLVCFLSSSCFTLQSGNYWLEIFDNYAASLNLIMFAFMEVVGVIYVYGMEKFCDDIAWMTGRQPGFYWRATWKVVSPLLLLTILTAYMVVMVRTTMSYRAWDPQYKQFPLGQEKSYPGWVQAVCVLLSLLPALWVPAVALAQWFARRRRKQKSMQQDTCLKLQDSIAC</sequence>
<comment type="similarity">
    <text evidence="9">Belongs to the sodium:neurotransmitter symporter (SNF) (TC 2.A.22) family.</text>
</comment>
<evidence type="ECO:0000313" key="11">
    <source>
        <dbReference type="EMBL" id="KAF6127261.1"/>
    </source>
</evidence>
<evidence type="ECO:0000256" key="8">
    <source>
        <dbReference type="PIRSR" id="PIRSR600175-1"/>
    </source>
</evidence>
<dbReference type="GeneID" id="114506207"/>
<reference evidence="14" key="2">
    <citation type="submission" date="2025-04" db="UniProtKB">
        <authorList>
            <consortium name="RefSeq"/>
        </authorList>
    </citation>
    <scope>IDENTIFICATION</scope>
    <source>
        <tissue evidence="14">Muscle</tissue>
    </source>
</reference>
<evidence type="ECO:0000256" key="4">
    <source>
        <dbReference type="ARBA" id="ARBA00022847"/>
    </source>
</evidence>
<reference evidence="11 13" key="1">
    <citation type="journal article" date="2020" name="Nature">
        <title>Six reference-quality genomes reveal evolution of bat adaptations.</title>
        <authorList>
            <person name="Jebb D."/>
            <person name="Huang Z."/>
            <person name="Pippel M."/>
            <person name="Hughes G.M."/>
            <person name="Lavrichenko K."/>
            <person name="Devanna P."/>
            <person name="Winkler S."/>
            <person name="Jermiin L.S."/>
            <person name="Skirmuntt E.C."/>
            <person name="Katzourakis A."/>
            <person name="Burkitt-Gray L."/>
            <person name="Ray D.A."/>
            <person name="Sullivan K.A.M."/>
            <person name="Roscito J.G."/>
            <person name="Kirilenko B.M."/>
            <person name="Davalos L.M."/>
            <person name="Corthals A.P."/>
            <person name="Power M.L."/>
            <person name="Jones G."/>
            <person name="Ransome R.D."/>
            <person name="Dechmann D.K.N."/>
            <person name="Locatelli A.G."/>
            <person name="Puechmaille S.J."/>
            <person name="Fedrigo O."/>
            <person name="Jarvis E.D."/>
            <person name="Hiller M."/>
            <person name="Vernes S.C."/>
            <person name="Myers E.W."/>
            <person name="Teeling E.C."/>
        </authorList>
    </citation>
    <scope>NUCLEOTIDE SEQUENCE [LARGE SCALE GENOMIC DNA]</scope>
    <source>
        <strain evidence="11">Bat1K_MPI-CBG_1</strain>
    </source>
</reference>
<evidence type="ECO:0000256" key="10">
    <source>
        <dbReference type="SAM" id="Phobius"/>
    </source>
</evidence>
<feature type="transmembrane region" description="Helical" evidence="10">
    <location>
        <begin position="290"/>
        <end position="311"/>
    </location>
</feature>
<feature type="transmembrane region" description="Helical" evidence="10">
    <location>
        <begin position="27"/>
        <end position="45"/>
    </location>
</feature>
<dbReference type="Pfam" id="PF00209">
    <property type="entry name" value="SNF"/>
    <property type="match status" value="1"/>
</dbReference>
<dbReference type="PROSITE" id="PS00754">
    <property type="entry name" value="NA_NEUROTRAN_SYMP_2"/>
    <property type="match status" value="1"/>
</dbReference>
<dbReference type="PROSITE" id="PS00610">
    <property type="entry name" value="NA_NEUROTRAN_SYMP_1"/>
    <property type="match status" value="1"/>
</dbReference>
<dbReference type="NCBIfam" id="NF037979">
    <property type="entry name" value="Na_transp"/>
    <property type="match status" value="1"/>
</dbReference>
<dbReference type="GO" id="GO:0015293">
    <property type="term" value="F:symporter activity"/>
    <property type="evidence" value="ECO:0007669"/>
    <property type="project" value="UniProtKB-KW"/>
</dbReference>
<feature type="transmembrane region" description="Helical" evidence="10">
    <location>
        <begin position="99"/>
        <end position="127"/>
    </location>
</feature>
<accession>A0A6J2MJH2</accession>
<evidence type="ECO:0000313" key="13">
    <source>
        <dbReference type="Proteomes" id="UP000664940"/>
    </source>
</evidence>
<dbReference type="SUPFAM" id="SSF161070">
    <property type="entry name" value="SNF-like"/>
    <property type="match status" value="1"/>
</dbReference>
<feature type="transmembrane region" description="Helical" evidence="10">
    <location>
        <begin position="443"/>
        <end position="462"/>
    </location>
</feature>
<feature type="binding site" evidence="8">
    <location>
        <position position="296"/>
    </location>
    <ligand>
        <name>Na(+)</name>
        <dbReference type="ChEBI" id="CHEBI:29101"/>
        <label>1</label>
    </ligand>
</feature>
<evidence type="ECO:0000256" key="2">
    <source>
        <dbReference type="ARBA" id="ARBA00022448"/>
    </source>
</evidence>
<dbReference type="PRINTS" id="PR01206">
    <property type="entry name" value="ORPHTRNSPORT"/>
</dbReference>
<keyword evidence="2 9" id="KW-0813">Transport</keyword>
<feature type="transmembrane region" description="Helical" evidence="10">
    <location>
        <begin position="254"/>
        <end position="278"/>
    </location>
</feature>
<dbReference type="EMBL" id="JABVXQ010000002">
    <property type="protein sequence ID" value="KAF6127261.1"/>
    <property type="molecule type" value="Genomic_DNA"/>
</dbReference>
<dbReference type="GO" id="GO:0006865">
    <property type="term" value="P:amino acid transport"/>
    <property type="evidence" value="ECO:0007669"/>
    <property type="project" value="TreeGrafter"/>
</dbReference>
<keyword evidence="5 10" id="KW-1133">Transmembrane helix</keyword>
<dbReference type="InterPro" id="IPR002438">
    <property type="entry name" value="Neutral_aa_SLC6"/>
</dbReference>
<keyword evidence="4 9" id="KW-0769">Symport</keyword>
<protein>
    <recommendedName>
        <fullName evidence="9">Transporter</fullName>
    </recommendedName>
</protein>
<gene>
    <name evidence="14" type="primary">SLC6A18</name>
    <name evidence="11" type="ORF">HJG60_017621</name>
</gene>
<dbReference type="OrthoDB" id="6581954at2759"/>
<dbReference type="AlphaFoldDB" id="A0A6J2MJH2"/>
<comment type="subcellular location">
    <subcellularLocation>
        <location evidence="1">Membrane</location>
        <topology evidence="1">Multi-pass membrane protein</topology>
    </subcellularLocation>
</comment>
<feature type="transmembrane region" description="Helical" evidence="10">
    <location>
        <begin position="567"/>
        <end position="593"/>
    </location>
</feature>
<dbReference type="InterPro" id="IPR000175">
    <property type="entry name" value="Na/ntran_symport"/>
</dbReference>
<dbReference type="GO" id="GO:0005886">
    <property type="term" value="C:plasma membrane"/>
    <property type="evidence" value="ECO:0007669"/>
    <property type="project" value="InterPro"/>
</dbReference>
<evidence type="ECO:0000256" key="1">
    <source>
        <dbReference type="ARBA" id="ARBA00004141"/>
    </source>
</evidence>
<dbReference type="Proteomes" id="UP000664940">
    <property type="component" value="Unassembled WGS sequence"/>
</dbReference>
<keyword evidence="12" id="KW-1185">Reference proteome</keyword>
<feature type="binding site" evidence="8">
    <location>
        <position position="36"/>
    </location>
    <ligand>
        <name>Na(+)</name>
        <dbReference type="ChEBI" id="CHEBI:29101"/>
        <label>1</label>
    </ligand>
</feature>
<evidence type="ECO:0000256" key="6">
    <source>
        <dbReference type="ARBA" id="ARBA00023136"/>
    </source>
</evidence>
<dbReference type="PRINTS" id="PR00176">
    <property type="entry name" value="NANEUSMPORT"/>
</dbReference>
<keyword evidence="3 9" id="KW-0812">Transmembrane</keyword>
<feature type="transmembrane region" description="Helical" evidence="10">
    <location>
        <begin position="518"/>
        <end position="538"/>
    </location>
</feature>
<organism evidence="12 14">
    <name type="scientific">Phyllostomus discolor</name>
    <name type="common">pale spear-nosed bat</name>
    <dbReference type="NCBI Taxonomy" id="89673"/>
    <lineage>
        <taxon>Eukaryota</taxon>
        <taxon>Metazoa</taxon>
        <taxon>Chordata</taxon>
        <taxon>Craniata</taxon>
        <taxon>Vertebrata</taxon>
        <taxon>Euteleostomi</taxon>
        <taxon>Mammalia</taxon>
        <taxon>Eutheria</taxon>
        <taxon>Laurasiatheria</taxon>
        <taxon>Chiroptera</taxon>
        <taxon>Yangochiroptera</taxon>
        <taxon>Phyllostomidae</taxon>
        <taxon>Phyllostominae</taxon>
        <taxon>Phyllostomus</taxon>
    </lineage>
</organism>
<feature type="binding site" evidence="8">
    <location>
        <position position="40"/>
    </location>
    <ligand>
        <name>Na(+)</name>
        <dbReference type="ChEBI" id="CHEBI:29101"/>
        <label>1</label>
    </ligand>
</feature>
<feature type="binding site" evidence="8">
    <location>
        <position position="33"/>
    </location>
    <ligand>
        <name>Na(+)</name>
        <dbReference type="ChEBI" id="CHEBI:29101"/>
        <label>1</label>
    </ligand>
</feature>
<keyword evidence="6 10" id="KW-0472">Membrane</keyword>
<feature type="transmembrane region" description="Helical" evidence="10">
    <location>
        <begin position="181"/>
        <end position="202"/>
    </location>
</feature>
<evidence type="ECO:0000313" key="12">
    <source>
        <dbReference type="Proteomes" id="UP000504628"/>
    </source>
</evidence>
<dbReference type="PANTHER" id="PTHR11616:SF109">
    <property type="entry name" value="INACTIVE SODIUM-DEPENDENT NEUTRAL AMINO ACID TRANSPORTER B(0)AT3"/>
    <property type="match status" value="1"/>
</dbReference>